<protein>
    <submittedName>
        <fullName evidence="2">LAGLIDADG_2 domain-containing protein</fullName>
    </submittedName>
</protein>
<accession>A0A0K0G581</accession>
<reference evidence="2" key="2">
    <citation type="submission" date="2015-08" db="UniProtKB">
        <authorList>
            <consortium name="WormBaseParasite"/>
        </authorList>
    </citation>
    <scope>IDENTIFICATION</scope>
</reference>
<dbReference type="WBParaSite" id="SVE_1989600.1">
    <property type="protein sequence ID" value="SVE_1989600.1"/>
    <property type="gene ID" value="SVE_1989600"/>
</dbReference>
<name>A0A0K0G581_STRVS</name>
<organism evidence="1 2">
    <name type="scientific">Strongyloides venezuelensis</name>
    <name type="common">Threadworm</name>
    <dbReference type="NCBI Taxonomy" id="75913"/>
    <lineage>
        <taxon>Eukaryota</taxon>
        <taxon>Metazoa</taxon>
        <taxon>Ecdysozoa</taxon>
        <taxon>Nematoda</taxon>
        <taxon>Chromadorea</taxon>
        <taxon>Rhabditida</taxon>
        <taxon>Tylenchina</taxon>
        <taxon>Panagrolaimomorpha</taxon>
        <taxon>Strongyloidoidea</taxon>
        <taxon>Strongyloididae</taxon>
        <taxon>Strongyloides</taxon>
    </lineage>
</organism>
<proteinExistence type="predicted"/>
<dbReference type="AlphaFoldDB" id="A0A0K0G581"/>
<reference evidence="1" key="1">
    <citation type="submission" date="2014-07" db="EMBL/GenBank/DDBJ databases">
        <authorList>
            <person name="Martin A.A"/>
            <person name="De Silva N."/>
        </authorList>
    </citation>
    <scope>NUCLEOTIDE SEQUENCE</scope>
</reference>
<dbReference type="Proteomes" id="UP000035680">
    <property type="component" value="Unassembled WGS sequence"/>
</dbReference>
<keyword evidence="1" id="KW-1185">Reference proteome</keyword>
<evidence type="ECO:0000313" key="1">
    <source>
        <dbReference type="Proteomes" id="UP000035680"/>
    </source>
</evidence>
<sequence>MMNVFVLGKNEHGYKYHKKVMICQLGKYCSGKVRMMNSNISDMLETFSSTLKEPKSKDLHWKDIKVTYKFYLKFGLFDNWNLQSLHLNKVNAAIIDKISKQSHTKKDKL</sequence>
<evidence type="ECO:0000313" key="2">
    <source>
        <dbReference type="WBParaSite" id="SVE_1989600.1"/>
    </source>
</evidence>